<dbReference type="SUPFAM" id="SSF47220">
    <property type="entry name" value="alpha-catenin/vinculin-like"/>
    <property type="match status" value="2"/>
</dbReference>
<organism evidence="5 6">
    <name type="scientific">Rhinolophus ferrumequinum</name>
    <name type="common">Greater horseshoe bat</name>
    <dbReference type="NCBI Taxonomy" id="59479"/>
    <lineage>
        <taxon>Eukaryota</taxon>
        <taxon>Metazoa</taxon>
        <taxon>Chordata</taxon>
        <taxon>Craniata</taxon>
        <taxon>Vertebrata</taxon>
        <taxon>Euteleostomi</taxon>
        <taxon>Mammalia</taxon>
        <taxon>Eutheria</taxon>
        <taxon>Laurasiatheria</taxon>
        <taxon>Chiroptera</taxon>
        <taxon>Yinpterochiroptera</taxon>
        <taxon>Rhinolophoidea</taxon>
        <taxon>Rhinolophidae</taxon>
        <taxon>Rhinolophinae</taxon>
        <taxon>Rhinolophus</taxon>
    </lineage>
</organism>
<evidence type="ECO:0000313" key="6">
    <source>
        <dbReference type="Proteomes" id="UP000585614"/>
    </source>
</evidence>
<protein>
    <recommendedName>
        <fullName evidence="7">Vinculin</fullName>
    </recommendedName>
</protein>
<evidence type="ECO:0000256" key="4">
    <source>
        <dbReference type="SAM" id="MobiDB-lite"/>
    </source>
</evidence>
<name>A0A7J7R2W3_RHIFE</name>
<feature type="region of interest" description="Disordered" evidence="4">
    <location>
        <begin position="1385"/>
        <end position="1409"/>
    </location>
</feature>
<dbReference type="Pfam" id="PF01044">
    <property type="entry name" value="Vinculin"/>
    <property type="match status" value="2"/>
</dbReference>
<dbReference type="GO" id="GO:0016477">
    <property type="term" value="P:cell migration"/>
    <property type="evidence" value="ECO:0007669"/>
    <property type="project" value="TreeGrafter"/>
</dbReference>
<keyword evidence="3" id="KW-0963">Cytoplasm</keyword>
<comment type="subcellular location">
    <subcellularLocation>
        <location evidence="1">Cytoplasm</location>
    </subcellularLocation>
</comment>
<comment type="caution">
    <text evidence="5">The sequence shown here is derived from an EMBL/GenBank/DDBJ whole genome shotgun (WGS) entry which is preliminary data.</text>
</comment>
<evidence type="ECO:0000256" key="1">
    <source>
        <dbReference type="ARBA" id="ARBA00004496"/>
    </source>
</evidence>
<feature type="region of interest" description="Disordered" evidence="4">
    <location>
        <begin position="1152"/>
        <end position="1198"/>
    </location>
</feature>
<dbReference type="PANTHER" id="PTHR18914">
    <property type="entry name" value="ALPHA CATENIN"/>
    <property type="match status" value="1"/>
</dbReference>
<dbReference type="GO" id="GO:0051015">
    <property type="term" value="F:actin filament binding"/>
    <property type="evidence" value="ECO:0007669"/>
    <property type="project" value="InterPro"/>
</dbReference>
<reference evidence="5 6" key="1">
    <citation type="journal article" date="2020" name="Nature">
        <title>Six reference-quality genomes reveal evolution of bat adaptations.</title>
        <authorList>
            <person name="Jebb D."/>
            <person name="Huang Z."/>
            <person name="Pippel M."/>
            <person name="Hughes G.M."/>
            <person name="Lavrichenko K."/>
            <person name="Devanna P."/>
            <person name="Winkler S."/>
            <person name="Jermiin L.S."/>
            <person name="Skirmuntt E.C."/>
            <person name="Katzourakis A."/>
            <person name="Burkitt-Gray L."/>
            <person name="Ray D.A."/>
            <person name="Sullivan K.A.M."/>
            <person name="Roscito J.G."/>
            <person name="Kirilenko B.M."/>
            <person name="Davalos L.M."/>
            <person name="Corthals A.P."/>
            <person name="Power M.L."/>
            <person name="Jones G."/>
            <person name="Ransome R.D."/>
            <person name="Dechmann D.K.N."/>
            <person name="Locatelli A.G."/>
            <person name="Puechmaille S.J."/>
            <person name="Fedrigo O."/>
            <person name="Jarvis E.D."/>
            <person name="Hiller M."/>
            <person name="Vernes S.C."/>
            <person name="Myers E.W."/>
            <person name="Teeling E.C."/>
        </authorList>
    </citation>
    <scope>NUCLEOTIDE SEQUENCE [LARGE SCALE GENOMIC DNA]</scope>
    <source>
        <strain evidence="5">MRhiFer1</strain>
        <tissue evidence="5">Lung</tissue>
    </source>
</reference>
<dbReference type="PANTHER" id="PTHR18914:SF30">
    <property type="entry name" value="VINCULIN_ALPHA-CATENIN FAMILY MEMBER 1"/>
    <property type="match status" value="1"/>
</dbReference>
<gene>
    <name evidence="5" type="ORF">mRhiFer1_009677</name>
</gene>
<dbReference type="GO" id="GO:0005737">
    <property type="term" value="C:cytoplasm"/>
    <property type="evidence" value="ECO:0007669"/>
    <property type="project" value="UniProtKB-SubCell"/>
</dbReference>
<feature type="region of interest" description="Disordered" evidence="4">
    <location>
        <begin position="613"/>
        <end position="715"/>
    </location>
</feature>
<sequence>MESFLLDDIGSMIRNEAIERLISPMTVQLCHLIISTERNDLGSEAFASLEKTAEELARASEEFVQVAKRLARDSEEEWLQVEVGPVADSLMMSGKNIMLVAQKLHLQPECQSHREELVTTAQQILLATTKVLLLEDAAAARTTARAAGRCLTCLDALEAAGTRSPRGPWADLASALLRLGNLGARGPPGRLLRDRVPALLAAARAHPQSRRRLLALAREVLGELLAQLEPGPLGPPAPVRGALPRHLRQLHALLAAPGPERLPGRLDSLLAAVLGPCMRLAVGATPSERLRLVARCCRLLELRGLEPGEPGEESAALRAATEALSQGVRAGLLRQILRAFTDVHSPLQKLVRVASATTPVSSPCDGEVVPKSLQLLLADFHDQATRMLRVAHLVLICCPQQETGRDLEATMAGLWGLVVTVQQLFSQGRQGAGLDWSPAALQTLLQAWARASERLLACFDGVLYIPEFLSVSIEEMAKHTGFFSCALRSGDGRGFSRLVSYVQGRATHIVQVMSRYVAQDRDPIFRNGLRVLIWQLDQASLVLGVAAERCEDGHRAWDTEACLTAAKHLICAAQSLRDGLDGANHPDLLSPLRDHGQMFDMSHRQPYSLLLSCQDAPAPGLKPQRRRGSGESDPGTCYAPRDHLSGPLVPDTCTQSWGPPLPATEELTLTVESSGHQAVASAGTNPQEQSAAMDTAQESPAGERPLGPQRVTGLQEIPTTAPSVTDLAGEMAQCTAAAANRLLEVSLQLSERTRDARQGLVAMAGDWYPLCQQLFCCNPAADLPGSIAVFMELQQNLVSMVQLATKSGPVDFGEKDPDSTGYLEALSQMQSHLEVAESHAKQLLNKVRASGGLHASRLWEESFKDRCLLWSVAVQELLQGLERLSGRQGLFLLSLRQAVKGQQGLQGALAQMADVSQRLQEAARLSGLLCGDEQVRAELSFLCREVHVLTDALRDVAQALAPSPRPSPSLSTRFQLLCLELTLQAKTLTGHLSSINADYGQALEDAFCPRLSVCKDPQTAGLKPPRPESSLQRMVSGIEAVQEMVAGGQGSGPCPAGLPVALDSILVLTKEVAQRVPMLQEHPEDGGMHMLDWLQWEWAAKAHHAVAQLQAWQGGHTEACRLLAGCLKPSDRQDLAPPQLLCWEGASGAAAAGSVDSQGATPGSSAGTCTAGPDVPGTTEAHLDVHRPGGTPPQLPSCPAWPLTGLDQPLAEDGSADSGDRITQMTRQMAEDVFLMAQSLSSRGRGLTKEELIASARKVAMSGQSFAQLLHIVAESCTDARCLQELLCALEQVQTTSNQLHIISSVKASLARSKSSEELLVGNAQQVLQAVGKTMKAAEAASLRGLRHPSPDPEELDVVALCMRWRRKLLRHRLRETRNLAGGELGLRTASAGPAPSTRGPGAPVPEAV</sequence>
<dbReference type="Proteomes" id="UP000585614">
    <property type="component" value="Unassembled WGS sequence"/>
</dbReference>
<dbReference type="InterPro" id="IPR036723">
    <property type="entry name" value="Alpha-catenin/vinculin-like_sf"/>
</dbReference>
<evidence type="ECO:0000256" key="2">
    <source>
        <dbReference type="ARBA" id="ARBA00008376"/>
    </source>
</evidence>
<comment type="similarity">
    <text evidence="2">Belongs to the vinculin/alpha-catenin family.</text>
</comment>
<dbReference type="GO" id="GO:0008013">
    <property type="term" value="F:beta-catenin binding"/>
    <property type="evidence" value="ECO:0007669"/>
    <property type="project" value="TreeGrafter"/>
</dbReference>
<feature type="compositionally biased region" description="Polar residues" evidence="4">
    <location>
        <begin position="670"/>
        <end position="698"/>
    </location>
</feature>
<evidence type="ECO:0000256" key="3">
    <source>
        <dbReference type="ARBA" id="ARBA00022490"/>
    </source>
</evidence>
<dbReference type="Gene3D" id="1.20.120.810">
    <property type="entry name" value="Vinculin, Vh2 four-helix bundle"/>
    <property type="match status" value="1"/>
</dbReference>
<dbReference type="InterPro" id="IPR006077">
    <property type="entry name" value="Vinculin/catenin"/>
</dbReference>
<accession>A0A7J7R2W3</accession>
<dbReference type="EMBL" id="JACAGC010000032">
    <property type="protein sequence ID" value="KAF6270449.1"/>
    <property type="molecule type" value="Genomic_DNA"/>
</dbReference>
<evidence type="ECO:0008006" key="7">
    <source>
        <dbReference type="Google" id="ProtNLM"/>
    </source>
</evidence>
<dbReference type="GO" id="GO:0098609">
    <property type="term" value="P:cell-cell adhesion"/>
    <property type="evidence" value="ECO:0007669"/>
    <property type="project" value="TreeGrafter"/>
</dbReference>
<dbReference type="GO" id="GO:0005912">
    <property type="term" value="C:adherens junction"/>
    <property type="evidence" value="ECO:0007669"/>
    <property type="project" value="TreeGrafter"/>
</dbReference>
<evidence type="ECO:0000313" key="5">
    <source>
        <dbReference type="EMBL" id="KAF6270449.1"/>
    </source>
</evidence>
<dbReference type="Gene3D" id="1.20.120.230">
    <property type="entry name" value="Alpha-catenin/vinculin-like"/>
    <property type="match status" value="3"/>
</dbReference>
<proteinExistence type="inferred from homology"/>
<dbReference type="GO" id="GO:0016342">
    <property type="term" value="C:catenin complex"/>
    <property type="evidence" value="ECO:0007669"/>
    <property type="project" value="TreeGrafter"/>
</dbReference>